<dbReference type="PANTHER" id="PTHR24241:SF161">
    <property type="entry name" value="G-PROTEIN COUPLED RECEPTORS FAMILY 1 PROFILE DOMAIN-CONTAINING PROTEIN"/>
    <property type="match status" value="1"/>
</dbReference>
<evidence type="ECO:0000256" key="8">
    <source>
        <dbReference type="ARBA" id="ARBA00023180"/>
    </source>
</evidence>
<organism evidence="12 13">
    <name type="scientific">Biomphalaria pfeifferi</name>
    <name type="common">Bloodfluke planorb</name>
    <name type="synonym">Freshwater snail</name>
    <dbReference type="NCBI Taxonomy" id="112525"/>
    <lineage>
        <taxon>Eukaryota</taxon>
        <taxon>Metazoa</taxon>
        <taxon>Spiralia</taxon>
        <taxon>Lophotrochozoa</taxon>
        <taxon>Mollusca</taxon>
        <taxon>Gastropoda</taxon>
        <taxon>Heterobranchia</taxon>
        <taxon>Euthyneura</taxon>
        <taxon>Panpulmonata</taxon>
        <taxon>Hygrophila</taxon>
        <taxon>Lymnaeoidea</taxon>
        <taxon>Planorbidae</taxon>
        <taxon>Biomphalaria</taxon>
    </lineage>
</organism>
<protein>
    <submittedName>
        <fullName evidence="12">Cephalotocin receptor 2</fullName>
    </submittedName>
</protein>
<keyword evidence="3 10" id="KW-0812">Transmembrane</keyword>
<dbReference type="InterPro" id="IPR001817">
    <property type="entry name" value="Vasoprsn_rcpt"/>
</dbReference>
<keyword evidence="13" id="KW-1185">Reference proteome</keyword>
<feature type="transmembrane region" description="Helical" evidence="10">
    <location>
        <begin position="85"/>
        <end position="103"/>
    </location>
</feature>
<evidence type="ECO:0000256" key="1">
    <source>
        <dbReference type="ARBA" id="ARBA00004651"/>
    </source>
</evidence>
<proteinExistence type="inferred from homology"/>
<comment type="caution">
    <text evidence="10">Lacks conserved residue(s) required for the propagation of feature annotation.</text>
</comment>
<dbReference type="Proteomes" id="UP001233172">
    <property type="component" value="Unassembled WGS sequence"/>
</dbReference>
<evidence type="ECO:0000256" key="4">
    <source>
        <dbReference type="ARBA" id="ARBA00022989"/>
    </source>
</evidence>
<keyword evidence="5 10" id="KW-0297">G-protein coupled receptor</keyword>
<gene>
    <name evidence="12" type="ORF">Bpfe_027898</name>
</gene>
<dbReference type="EMBL" id="JASAOG010000235">
    <property type="protein sequence ID" value="KAK0042667.1"/>
    <property type="molecule type" value="Genomic_DNA"/>
</dbReference>
<reference evidence="12" key="1">
    <citation type="journal article" date="2023" name="PLoS Negl. Trop. Dis.">
        <title>A genome sequence for Biomphalaria pfeifferi, the major vector snail for the human-infecting parasite Schistosoma mansoni.</title>
        <authorList>
            <person name="Bu L."/>
            <person name="Lu L."/>
            <person name="Laidemitt M.R."/>
            <person name="Zhang S.M."/>
            <person name="Mutuku M."/>
            <person name="Mkoji G."/>
            <person name="Steinauer M."/>
            <person name="Loker E.S."/>
        </authorList>
    </citation>
    <scope>NUCLEOTIDE SEQUENCE</scope>
    <source>
        <strain evidence="12">KasaAsao</strain>
    </source>
</reference>
<evidence type="ECO:0000256" key="7">
    <source>
        <dbReference type="ARBA" id="ARBA00023170"/>
    </source>
</evidence>
<comment type="subcellular location">
    <subcellularLocation>
        <location evidence="1 10">Cell membrane</location>
        <topology evidence="1 10">Multi-pass membrane protein</topology>
    </subcellularLocation>
</comment>
<evidence type="ECO:0000256" key="9">
    <source>
        <dbReference type="ARBA" id="ARBA00023224"/>
    </source>
</evidence>
<dbReference type="InterPro" id="IPR017452">
    <property type="entry name" value="GPCR_Rhodpsn_7TM"/>
</dbReference>
<keyword evidence="4 10" id="KW-1133">Transmembrane helix</keyword>
<dbReference type="Gene3D" id="1.20.1070.10">
    <property type="entry name" value="Rhodopsin 7-helix transmembrane proteins"/>
    <property type="match status" value="1"/>
</dbReference>
<evidence type="ECO:0000313" key="13">
    <source>
        <dbReference type="Proteomes" id="UP001233172"/>
    </source>
</evidence>
<dbReference type="GO" id="GO:0005886">
    <property type="term" value="C:plasma membrane"/>
    <property type="evidence" value="ECO:0007669"/>
    <property type="project" value="UniProtKB-SubCell"/>
</dbReference>
<comment type="similarity">
    <text evidence="10">Belongs to the G-protein coupled receptor 1 family. Vasopressin/oxytocin receptor subfamily.</text>
</comment>
<dbReference type="GO" id="GO:0042277">
    <property type="term" value="F:peptide binding"/>
    <property type="evidence" value="ECO:0007669"/>
    <property type="project" value="TreeGrafter"/>
</dbReference>
<dbReference type="PRINTS" id="PR00896">
    <property type="entry name" value="VASOPRESSINR"/>
</dbReference>
<keyword evidence="6 10" id="KW-0472">Membrane</keyword>
<keyword evidence="8 10" id="KW-0325">Glycoprotein</keyword>
<reference evidence="12" key="2">
    <citation type="submission" date="2023-04" db="EMBL/GenBank/DDBJ databases">
        <authorList>
            <person name="Bu L."/>
            <person name="Lu L."/>
            <person name="Laidemitt M.R."/>
            <person name="Zhang S.M."/>
            <person name="Mutuku M."/>
            <person name="Mkoji G."/>
            <person name="Steinauer M."/>
            <person name="Loker E.S."/>
        </authorList>
    </citation>
    <scope>NUCLEOTIDE SEQUENCE</scope>
    <source>
        <strain evidence="12">KasaAsao</strain>
        <tissue evidence="12">Whole Snail</tissue>
    </source>
</reference>
<evidence type="ECO:0000256" key="10">
    <source>
        <dbReference type="RuleBase" id="RU046427"/>
    </source>
</evidence>
<sequence>MPLSDKTLTDVRVPSAEGVTREIFLGLSTDIPQNVTNGSNSDRDEGLAVIEVTVSATILFLAVAGNGCVVISLANRRKRLSRMHLMILHLSLADLFVAFFNVLPQLAWDITDM</sequence>
<comment type="caution">
    <text evidence="12">The sequence shown here is derived from an EMBL/GenBank/DDBJ whole genome shotgun (WGS) entry which is preliminary data.</text>
</comment>
<keyword evidence="7 10" id="KW-0675">Receptor</keyword>
<dbReference type="PROSITE" id="PS50262">
    <property type="entry name" value="G_PROTEIN_RECEP_F1_2"/>
    <property type="match status" value="1"/>
</dbReference>
<dbReference type="PANTHER" id="PTHR24241">
    <property type="entry name" value="NEUROPEPTIDE RECEPTOR-RELATED G-PROTEIN COUPLED RECEPTOR"/>
    <property type="match status" value="1"/>
</dbReference>
<evidence type="ECO:0000256" key="3">
    <source>
        <dbReference type="ARBA" id="ARBA00022692"/>
    </source>
</evidence>
<dbReference type="GO" id="GO:0005000">
    <property type="term" value="F:vasopressin receptor activity"/>
    <property type="evidence" value="ECO:0007669"/>
    <property type="project" value="InterPro"/>
</dbReference>
<evidence type="ECO:0000256" key="2">
    <source>
        <dbReference type="ARBA" id="ARBA00022475"/>
    </source>
</evidence>
<dbReference type="AlphaFoldDB" id="A0AAD8AVM7"/>
<feature type="transmembrane region" description="Helical" evidence="10">
    <location>
        <begin position="47"/>
        <end position="73"/>
    </location>
</feature>
<name>A0AAD8AVM7_BIOPF</name>
<dbReference type="GO" id="GO:0032870">
    <property type="term" value="P:cellular response to hormone stimulus"/>
    <property type="evidence" value="ECO:0007669"/>
    <property type="project" value="TreeGrafter"/>
</dbReference>
<keyword evidence="9 10" id="KW-0807">Transducer</keyword>
<evidence type="ECO:0000256" key="5">
    <source>
        <dbReference type="ARBA" id="ARBA00023040"/>
    </source>
</evidence>
<dbReference type="SUPFAM" id="SSF81321">
    <property type="entry name" value="Family A G protein-coupled receptor-like"/>
    <property type="match status" value="1"/>
</dbReference>
<feature type="domain" description="G-protein coupled receptors family 1 profile" evidence="11">
    <location>
        <begin position="65"/>
        <end position="113"/>
    </location>
</feature>
<evidence type="ECO:0000256" key="6">
    <source>
        <dbReference type="ARBA" id="ARBA00023136"/>
    </source>
</evidence>
<evidence type="ECO:0000313" key="12">
    <source>
        <dbReference type="EMBL" id="KAK0042667.1"/>
    </source>
</evidence>
<accession>A0AAD8AVM7</accession>
<evidence type="ECO:0000259" key="11">
    <source>
        <dbReference type="PROSITE" id="PS50262"/>
    </source>
</evidence>
<keyword evidence="2" id="KW-1003">Cell membrane</keyword>